<evidence type="ECO:0000313" key="2">
    <source>
        <dbReference type="EMBL" id="CCH30131.1"/>
    </source>
</evidence>
<dbReference type="HOGENOM" id="CLU_1823926_0_0_11"/>
<evidence type="ECO:0000313" key="3">
    <source>
        <dbReference type="Proteomes" id="UP000006281"/>
    </source>
</evidence>
<organism evidence="2 3">
    <name type="scientific">Saccharothrix espanaensis (strain ATCC 51144 / DSM 44229 / JCM 9112 / NBRC 15066 / NRRL 15764)</name>
    <dbReference type="NCBI Taxonomy" id="1179773"/>
    <lineage>
        <taxon>Bacteria</taxon>
        <taxon>Bacillati</taxon>
        <taxon>Actinomycetota</taxon>
        <taxon>Actinomycetes</taxon>
        <taxon>Pseudonocardiales</taxon>
        <taxon>Pseudonocardiaceae</taxon>
        <taxon>Saccharothrix</taxon>
    </lineage>
</organism>
<dbReference type="BioCyc" id="SESP1179773:BN6_RS13685-MONOMER"/>
<dbReference type="Proteomes" id="UP000006281">
    <property type="component" value="Chromosome"/>
</dbReference>
<dbReference type="EMBL" id="HE804045">
    <property type="protein sequence ID" value="CCH30131.1"/>
    <property type="molecule type" value="Genomic_DNA"/>
</dbReference>
<dbReference type="AlphaFoldDB" id="K0JVX0"/>
<dbReference type="KEGG" id="sesp:BN6_28200"/>
<keyword evidence="1" id="KW-1133">Transmembrane helix</keyword>
<gene>
    <name evidence="2" type="ordered locus">BN6_28200</name>
</gene>
<reference evidence="2 3" key="1">
    <citation type="journal article" date="2012" name="BMC Genomics">
        <title>Complete genome sequence of Saccharothrix espanaensis DSM 44229T and comparison to the other completely sequenced Pseudonocardiaceae.</title>
        <authorList>
            <person name="Strobel T."/>
            <person name="Al-Dilaimi A."/>
            <person name="Blom J."/>
            <person name="Gessner A."/>
            <person name="Kalinowski J."/>
            <person name="Luzhetska M."/>
            <person name="Puhler A."/>
            <person name="Szczepanowski R."/>
            <person name="Bechthold A."/>
            <person name="Ruckert C."/>
        </authorList>
    </citation>
    <scope>NUCLEOTIDE SEQUENCE [LARGE SCALE GENOMIC DNA]</scope>
    <source>
        <strain evidence="3">ATCC 51144 / DSM 44229 / JCM 9112 / NBRC 15066 / NRRL 15764</strain>
    </source>
</reference>
<keyword evidence="3" id="KW-1185">Reference proteome</keyword>
<dbReference type="OrthoDB" id="4515913at2"/>
<accession>K0JVX0</accession>
<sequence>MSARSGPENHPVTRLLRFALVLVGVVWLVVVLTSIAEQPAPGAADAQELARSLETALNARDAAAMKDLLGGPVAGDAGTVAEFLSGQAELPHDGPWRVAVRDRTIEVSDDRGTRARYTAVEHAGRWQVNPIGLLAPGDPAK</sequence>
<protein>
    <submittedName>
        <fullName evidence="2">Uncharacterized protein</fullName>
    </submittedName>
</protein>
<feature type="transmembrane region" description="Helical" evidence="1">
    <location>
        <begin position="15"/>
        <end position="36"/>
    </location>
</feature>
<name>K0JVX0_SACES</name>
<dbReference type="RefSeq" id="WP_015100243.1">
    <property type="nucleotide sequence ID" value="NC_019673.1"/>
</dbReference>
<evidence type="ECO:0000256" key="1">
    <source>
        <dbReference type="SAM" id="Phobius"/>
    </source>
</evidence>
<dbReference type="PATRIC" id="fig|1179773.3.peg.2819"/>
<proteinExistence type="predicted"/>
<keyword evidence="1" id="KW-0812">Transmembrane</keyword>
<keyword evidence="1" id="KW-0472">Membrane</keyword>